<evidence type="ECO:0000256" key="1">
    <source>
        <dbReference type="ARBA" id="ARBA00023015"/>
    </source>
</evidence>
<keyword evidence="3" id="KW-0539">Nucleus</keyword>
<keyword evidence="1" id="KW-0805">Transcription regulation</keyword>
<dbReference type="CDD" id="cd12148">
    <property type="entry name" value="fungal_TF_MHR"/>
    <property type="match status" value="1"/>
</dbReference>
<gene>
    <name evidence="5" type="ORF">PENCOP_c002G04458</name>
</gene>
<reference evidence="6" key="1">
    <citation type="journal article" date="2017" name="Nat. Microbiol.">
        <title>Global analysis of biosynthetic gene clusters reveals vast potential of secondary metabolite production in Penicillium species.</title>
        <authorList>
            <person name="Nielsen J.C."/>
            <person name="Grijseels S."/>
            <person name="Prigent S."/>
            <person name="Ji B."/>
            <person name="Dainat J."/>
            <person name="Nielsen K.F."/>
            <person name="Frisvad J.C."/>
            <person name="Workman M."/>
            <person name="Nielsen J."/>
        </authorList>
    </citation>
    <scope>NUCLEOTIDE SEQUENCE [LARGE SCALE GENOMIC DNA]</scope>
    <source>
        <strain evidence="6">IBT 31321</strain>
    </source>
</reference>
<accession>A0A1V6V250</accession>
<protein>
    <recommendedName>
        <fullName evidence="4">Xylanolytic transcriptional activator regulatory domain-containing protein</fullName>
    </recommendedName>
</protein>
<dbReference type="GO" id="GO:0008270">
    <property type="term" value="F:zinc ion binding"/>
    <property type="evidence" value="ECO:0007669"/>
    <property type="project" value="InterPro"/>
</dbReference>
<dbReference type="PANTHER" id="PTHR47424:SF6">
    <property type="entry name" value="PROLINE UTILIZATION TRANS-ACTIVATOR"/>
    <property type="match status" value="1"/>
</dbReference>
<dbReference type="SMART" id="SM00906">
    <property type="entry name" value="Fungal_trans"/>
    <property type="match status" value="1"/>
</dbReference>
<evidence type="ECO:0000313" key="6">
    <source>
        <dbReference type="Proteomes" id="UP000191500"/>
    </source>
</evidence>
<dbReference type="Proteomes" id="UP000191500">
    <property type="component" value="Unassembled WGS sequence"/>
</dbReference>
<dbReference type="Pfam" id="PF04082">
    <property type="entry name" value="Fungal_trans"/>
    <property type="match status" value="1"/>
</dbReference>
<keyword evidence="2" id="KW-0804">Transcription</keyword>
<feature type="domain" description="Xylanolytic transcriptional activator regulatory" evidence="4">
    <location>
        <begin position="487"/>
        <end position="560"/>
    </location>
</feature>
<dbReference type="InterPro" id="IPR007219">
    <property type="entry name" value="XnlR_reg_dom"/>
</dbReference>
<dbReference type="EMBL" id="MDDG01000002">
    <property type="protein sequence ID" value="OQE44688.1"/>
    <property type="molecule type" value="Genomic_DNA"/>
</dbReference>
<evidence type="ECO:0000313" key="5">
    <source>
        <dbReference type="EMBL" id="OQE44688.1"/>
    </source>
</evidence>
<keyword evidence="6" id="KW-1185">Reference proteome</keyword>
<proteinExistence type="predicted"/>
<dbReference type="STRING" id="36646.A0A1V6V250"/>
<evidence type="ECO:0000256" key="2">
    <source>
        <dbReference type="ARBA" id="ARBA00023163"/>
    </source>
</evidence>
<name>A0A1V6V250_9EURO</name>
<evidence type="ECO:0000256" key="3">
    <source>
        <dbReference type="ARBA" id="ARBA00023242"/>
    </source>
</evidence>
<dbReference type="PANTHER" id="PTHR47424">
    <property type="entry name" value="REGULATORY PROTEIN GAL4"/>
    <property type="match status" value="1"/>
</dbReference>
<dbReference type="AlphaFoldDB" id="A0A1V6V250"/>
<sequence>MTGSTDERCLAPELRQALDELKTAVHSANCCLTTFRFLDSFPNLSTQHPEIQRAVEKVTRFAQDQEENATRAVQKAQTTFEELSSEHQHGLIQYYGEDLHFYLEITIPPDLSQIPTPVKDLQVLLFDIENFHRALARVRGVEANIADIFFGLPSIQRLMRENRDEELRLLRLRSSAEIQLRRQFFALNREQQDTLWLWYQDFMGISGIQRDDNAPYPYSVRSLQGEEEQVCGDDPGKMSTVFCKERSASIQDTASSDLTKPGVVTASNSQVQLLQDDVNHNDPLSPASVLSQRLAEHVVAGQSKRVPWPNILSRLREAFSLDPDAAPEERDIVAMQTHMTRPKALHPSELARLHAAIDAFPPRPIANFLLSVFIKHATDTFFYFDQGQVLSEIDQFYIDVTSPLRSDLSFVCLVLATFALGSQWTPLERPDEFAVSLHRTNDDLGQIFYTHAKTLIPDLIDRPCLRSIQAPFLLGVYLMPASAIGSSYVYMGLALRKALAFDLHLNPEDQAIDDREREVRCRLWWSIYSLERCTTVKLSRPRSISANVVKVPHPSPLPALDLLQRYNNIQFQMAYTRLIKILDRIAEPCVVVSEAEQQSEAENLSSELRHWKKSLPPDFKLDNMDPKDSRYRTIFHLYLNYYYAWITMGKVALVTVARASLRCHRGPASRPSNLSEASMRQSRSCAKAGRKLLLLFENLTQTRNITRFSFTDFQGCSIATIVTLVAGITERDSGYNARVTFGLDCLRKMAAGNMTARLGVKFVEAVQSITNEAAQKLHQVSFTAHETQDVQASASASDYNQWAKWLTRLEGSQTLEQRALHEIEPGVPFSHTSLHLQSNENTFAGEHYISENSTPQNLAHGSTMLRDFQSEEYDFLSGLQSDDSTFLMGLTGLDVLDFSGLA</sequence>
<dbReference type="InterPro" id="IPR051127">
    <property type="entry name" value="Fungal_SecMet_Regulators"/>
</dbReference>
<organism evidence="5 6">
    <name type="scientific">Penicillium coprophilum</name>
    <dbReference type="NCBI Taxonomy" id="36646"/>
    <lineage>
        <taxon>Eukaryota</taxon>
        <taxon>Fungi</taxon>
        <taxon>Dikarya</taxon>
        <taxon>Ascomycota</taxon>
        <taxon>Pezizomycotina</taxon>
        <taxon>Eurotiomycetes</taxon>
        <taxon>Eurotiomycetidae</taxon>
        <taxon>Eurotiales</taxon>
        <taxon>Aspergillaceae</taxon>
        <taxon>Penicillium</taxon>
    </lineage>
</organism>
<dbReference type="GO" id="GO:0006351">
    <property type="term" value="P:DNA-templated transcription"/>
    <property type="evidence" value="ECO:0007669"/>
    <property type="project" value="InterPro"/>
</dbReference>
<comment type="caution">
    <text evidence="5">The sequence shown here is derived from an EMBL/GenBank/DDBJ whole genome shotgun (WGS) entry which is preliminary data.</text>
</comment>
<evidence type="ECO:0000259" key="4">
    <source>
        <dbReference type="SMART" id="SM00906"/>
    </source>
</evidence>
<dbReference type="GO" id="GO:0003677">
    <property type="term" value="F:DNA binding"/>
    <property type="evidence" value="ECO:0007669"/>
    <property type="project" value="InterPro"/>
</dbReference>